<dbReference type="SUPFAM" id="SSF53474">
    <property type="entry name" value="alpha/beta-Hydrolases"/>
    <property type="match status" value="1"/>
</dbReference>
<evidence type="ECO:0000313" key="2">
    <source>
        <dbReference type="Proteomes" id="UP000030826"/>
    </source>
</evidence>
<sequence length="212" mass="22668">MVRTLVIPGYRGSGPGHWQDHFVRREAGALLVEQDDWDRPVLSDWLHRLEAALMEHPRNVLVGHSLGALLVAHLADRPAAAHVVGALMVAPADGARMARADPAFSSFAEMPTARLPFPSILVASRDDPYMSFAASRSFAASWGAALVDAGKAGHINIDSGHGHWPEAHVLAASLAGRAGDPGREAIPIGRPFPYQTVPYGAQFPARRQAQGV</sequence>
<dbReference type="Pfam" id="PF06821">
    <property type="entry name" value="Ser_hydrolase"/>
    <property type="match status" value="1"/>
</dbReference>
<dbReference type="Gene3D" id="3.40.50.1820">
    <property type="entry name" value="alpha/beta hydrolase"/>
    <property type="match status" value="1"/>
</dbReference>
<dbReference type="OrthoDB" id="9804993at2"/>
<reference evidence="1 2" key="1">
    <citation type="submission" date="2014-09" db="EMBL/GenBank/DDBJ databases">
        <title>Isolation and characterization of Aurantimonas altamirensis ON-56566 from clinical sample following a dog bite.</title>
        <authorList>
            <person name="Eshaghi A."/>
            <person name="Li A."/>
            <person name="Shahinas D."/>
            <person name="Bahn P."/>
            <person name="Kus J.V."/>
            <person name="Patel S.N."/>
        </authorList>
    </citation>
    <scope>NUCLEOTIDE SEQUENCE [LARGE SCALE GENOMIC DNA]</scope>
    <source>
        <strain evidence="1 2">ON-56566</strain>
    </source>
</reference>
<name>A0A0B1Q4I8_9HYPH</name>
<dbReference type="Proteomes" id="UP000030826">
    <property type="component" value="Unassembled WGS sequence"/>
</dbReference>
<evidence type="ECO:0008006" key="3">
    <source>
        <dbReference type="Google" id="ProtNLM"/>
    </source>
</evidence>
<dbReference type="AlphaFoldDB" id="A0A0B1Q4I8"/>
<dbReference type="GO" id="GO:0016787">
    <property type="term" value="F:hydrolase activity"/>
    <property type="evidence" value="ECO:0007669"/>
    <property type="project" value="InterPro"/>
</dbReference>
<evidence type="ECO:0000313" key="1">
    <source>
        <dbReference type="EMBL" id="KHJ55768.1"/>
    </source>
</evidence>
<accession>A0A0B1Q4I8</accession>
<proteinExistence type="predicted"/>
<dbReference type="EMBL" id="JRFJ01000001">
    <property type="protein sequence ID" value="KHJ55768.1"/>
    <property type="molecule type" value="Genomic_DNA"/>
</dbReference>
<dbReference type="STRING" id="370622.LA66_03795"/>
<dbReference type="InterPro" id="IPR010662">
    <property type="entry name" value="RBBP9/YdeN"/>
</dbReference>
<dbReference type="InterPro" id="IPR029058">
    <property type="entry name" value="AB_hydrolase_fold"/>
</dbReference>
<organism evidence="1 2">
    <name type="scientific">Aureimonas altamirensis</name>
    <dbReference type="NCBI Taxonomy" id="370622"/>
    <lineage>
        <taxon>Bacteria</taxon>
        <taxon>Pseudomonadati</taxon>
        <taxon>Pseudomonadota</taxon>
        <taxon>Alphaproteobacteria</taxon>
        <taxon>Hyphomicrobiales</taxon>
        <taxon>Aurantimonadaceae</taxon>
        <taxon>Aureimonas</taxon>
    </lineage>
</organism>
<protein>
    <recommendedName>
        <fullName evidence="3">Esterase</fullName>
    </recommendedName>
</protein>
<dbReference type="RefSeq" id="WP_039190730.1">
    <property type="nucleotide sequence ID" value="NZ_JRFJ01000001.1"/>
</dbReference>
<gene>
    <name evidence="1" type="ORF">LA66_03795</name>
</gene>
<comment type="caution">
    <text evidence="1">The sequence shown here is derived from an EMBL/GenBank/DDBJ whole genome shotgun (WGS) entry which is preliminary data.</text>
</comment>